<dbReference type="Gene3D" id="1.10.10.10">
    <property type="entry name" value="Winged helix-like DNA-binding domain superfamily/Winged helix DNA-binding domain"/>
    <property type="match status" value="1"/>
</dbReference>
<dbReference type="OrthoDB" id="9808770at2"/>
<accession>A0A563W457</accession>
<evidence type="ECO:0000313" key="8">
    <source>
        <dbReference type="Proteomes" id="UP000320055"/>
    </source>
</evidence>
<sequence>MDLAIHLDRTSTTPLYQQLTEKIRTVVLEGRLKPNQKLPSSRNLAKSLNISRSTVTQSYEQLESEGYLETRRGSGTYICQTVPDQWLNSQPIEPVTTKIDKDSTLSQFGTNLISIGSLKVSESDYEISFRYGDPAVEYFPMQQWRKFLARHCENSTALLNYAPDAAGHFPLRVEIADYLGRSRAVRCTPEQIIIINGSQQALDLIARLILDSGDWVAMEEPGYLGARHCFLAQSAYIQPIAVNSEGLSVEYLRNYRQKFKFVYVTPSHQFPTGVTLSLSQRIALLQWAEKTDTLIIEDDYDSEYRYGEKPIPALQGMDRSQSVIYIGTFSKILFPSLRIGYLVVPPVWIPIFCKAKWLCDRFCPILEQYALTDWIGSGHFERHIRRMRHLYHLRRQALIQAFEKYFGDRVTILGANAGIHLMVKIQTALPDNTIIQKAAAVGVGLISARRYYLQPQHQGEFIFGYAQLEEAQIEQGIKKLSQVLKS</sequence>
<evidence type="ECO:0000256" key="2">
    <source>
        <dbReference type="ARBA" id="ARBA00022898"/>
    </source>
</evidence>
<dbReference type="PROSITE" id="PS50949">
    <property type="entry name" value="HTH_GNTR"/>
    <property type="match status" value="1"/>
</dbReference>
<dbReference type="PANTHER" id="PTHR46577:SF1">
    <property type="entry name" value="HTH-TYPE TRANSCRIPTIONAL REGULATORY PROTEIN GABR"/>
    <property type="match status" value="1"/>
</dbReference>
<dbReference type="SUPFAM" id="SSF46785">
    <property type="entry name" value="Winged helix' DNA-binding domain"/>
    <property type="match status" value="1"/>
</dbReference>
<keyword evidence="3" id="KW-0805">Transcription regulation</keyword>
<keyword evidence="2" id="KW-0663">Pyridoxal phosphate</keyword>
<keyword evidence="4" id="KW-0238">DNA-binding</keyword>
<dbReference type="InterPro" id="IPR036390">
    <property type="entry name" value="WH_DNA-bd_sf"/>
</dbReference>
<dbReference type="CDD" id="cd00609">
    <property type="entry name" value="AAT_like"/>
    <property type="match status" value="1"/>
</dbReference>
<gene>
    <name evidence="7" type="ORF">H1P_790014</name>
</gene>
<dbReference type="InterPro" id="IPR051446">
    <property type="entry name" value="HTH_trans_reg/aminotransferase"/>
</dbReference>
<dbReference type="GO" id="GO:0030170">
    <property type="term" value="F:pyridoxal phosphate binding"/>
    <property type="evidence" value="ECO:0007669"/>
    <property type="project" value="InterPro"/>
</dbReference>
<dbReference type="InterPro" id="IPR015424">
    <property type="entry name" value="PyrdxlP-dep_Trfase"/>
</dbReference>
<evidence type="ECO:0000256" key="3">
    <source>
        <dbReference type="ARBA" id="ARBA00023015"/>
    </source>
</evidence>
<dbReference type="Pfam" id="PF00392">
    <property type="entry name" value="GntR"/>
    <property type="match status" value="1"/>
</dbReference>
<dbReference type="PANTHER" id="PTHR46577">
    <property type="entry name" value="HTH-TYPE TRANSCRIPTIONAL REGULATORY PROTEIN GABR"/>
    <property type="match status" value="1"/>
</dbReference>
<dbReference type="EMBL" id="CAACVJ010000686">
    <property type="protein sequence ID" value="VEP18430.1"/>
    <property type="molecule type" value="Genomic_DNA"/>
</dbReference>
<keyword evidence="7" id="KW-0808">Transferase</keyword>
<comment type="similarity">
    <text evidence="1">In the C-terminal section; belongs to the class-I pyridoxal-phosphate-dependent aminotransferase family.</text>
</comment>
<dbReference type="InterPro" id="IPR015421">
    <property type="entry name" value="PyrdxlP-dep_Trfase_major"/>
</dbReference>
<keyword evidence="7" id="KW-0032">Aminotransferase</keyword>
<proteinExistence type="inferred from homology"/>
<dbReference type="Proteomes" id="UP000320055">
    <property type="component" value="Unassembled WGS sequence"/>
</dbReference>
<name>A0A563W457_9CYAN</name>
<dbReference type="SMART" id="SM00345">
    <property type="entry name" value="HTH_GNTR"/>
    <property type="match status" value="1"/>
</dbReference>
<evidence type="ECO:0000256" key="5">
    <source>
        <dbReference type="ARBA" id="ARBA00023163"/>
    </source>
</evidence>
<dbReference type="PRINTS" id="PR00035">
    <property type="entry name" value="HTHGNTR"/>
</dbReference>
<reference evidence="7 8" key="1">
    <citation type="submission" date="2019-01" db="EMBL/GenBank/DDBJ databases">
        <authorList>
            <person name="Brito A."/>
        </authorList>
    </citation>
    <scope>NUCLEOTIDE SEQUENCE [LARGE SCALE GENOMIC DNA]</scope>
    <source>
        <strain evidence="7">1</strain>
    </source>
</reference>
<evidence type="ECO:0000256" key="4">
    <source>
        <dbReference type="ARBA" id="ARBA00023125"/>
    </source>
</evidence>
<keyword evidence="5" id="KW-0804">Transcription</keyword>
<protein>
    <submittedName>
        <fullName evidence="7">Transcriptional regulator with HTH domain and aminotransferase domain</fullName>
    </submittedName>
</protein>
<dbReference type="GO" id="GO:0003700">
    <property type="term" value="F:DNA-binding transcription factor activity"/>
    <property type="evidence" value="ECO:0007669"/>
    <property type="project" value="InterPro"/>
</dbReference>
<keyword evidence="8" id="KW-1185">Reference proteome</keyword>
<evidence type="ECO:0000313" key="7">
    <source>
        <dbReference type="EMBL" id="VEP18430.1"/>
    </source>
</evidence>
<dbReference type="GO" id="GO:0008483">
    <property type="term" value="F:transaminase activity"/>
    <property type="evidence" value="ECO:0007669"/>
    <property type="project" value="UniProtKB-KW"/>
</dbReference>
<evidence type="ECO:0000259" key="6">
    <source>
        <dbReference type="PROSITE" id="PS50949"/>
    </source>
</evidence>
<dbReference type="Gene3D" id="3.40.640.10">
    <property type="entry name" value="Type I PLP-dependent aspartate aminotransferase-like (Major domain)"/>
    <property type="match status" value="1"/>
</dbReference>
<dbReference type="InterPro" id="IPR004839">
    <property type="entry name" value="Aminotransferase_I/II_large"/>
</dbReference>
<dbReference type="InterPro" id="IPR000524">
    <property type="entry name" value="Tscrpt_reg_HTH_GntR"/>
</dbReference>
<dbReference type="InterPro" id="IPR036388">
    <property type="entry name" value="WH-like_DNA-bd_sf"/>
</dbReference>
<dbReference type="CDD" id="cd07377">
    <property type="entry name" value="WHTH_GntR"/>
    <property type="match status" value="1"/>
</dbReference>
<dbReference type="Pfam" id="PF00155">
    <property type="entry name" value="Aminotran_1_2"/>
    <property type="match status" value="1"/>
</dbReference>
<evidence type="ECO:0000256" key="1">
    <source>
        <dbReference type="ARBA" id="ARBA00005384"/>
    </source>
</evidence>
<dbReference type="SUPFAM" id="SSF53383">
    <property type="entry name" value="PLP-dependent transferases"/>
    <property type="match status" value="1"/>
</dbReference>
<feature type="domain" description="HTH gntR-type" evidence="6">
    <location>
        <begin position="13"/>
        <end position="81"/>
    </location>
</feature>
<dbReference type="AlphaFoldDB" id="A0A563W457"/>
<dbReference type="RefSeq" id="WP_144867785.1">
    <property type="nucleotide sequence ID" value="NZ_LR213837.1"/>
</dbReference>
<dbReference type="GO" id="GO:0003677">
    <property type="term" value="F:DNA binding"/>
    <property type="evidence" value="ECO:0007669"/>
    <property type="project" value="UniProtKB-KW"/>
</dbReference>
<organism evidence="7 8">
    <name type="scientific">Hyella patelloides LEGE 07179</name>
    <dbReference type="NCBI Taxonomy" id="945734"/>
    <lineage>
        <taxon>Bacteria</taxon>
        <taxon>Bacillati</taxon>
        <taxon>Cyanobacteriota</taxon>
        <taxon>Cyanophyceae</taxon>
        <taxon>Pleurocapsales</taxon>
        <taxon>Hyellaceae</taxon>
        <taxon>Hyella</taxon>
    </lineage>
</organism>